<protein>
    <recommendedName>
        <fullName evidence="4">DUF3352 domain-containing protein</fullName>
    </recommendedName>
</protein>
<dbReference type="Proteomes" id="UP000214646">
    <property type="component" value="Unassembled WGS sequence"/>
</dbReference>
<reference evidence="3" key="1">
    <citation type="submission" date="2017-06" db="EMBL/GenBank/DDBJ databases">
        <title>Genome analysis of Fimbriiglobus ruber SP5, the first member of the order Planctomycetales with confirmed chitinolytic capability.</title>
        <authorList>
            <person name="Ravin N.V."/>
            <person name="Rakitin A.L."/>
            <person name="Ivanova A.A."/>
            <person name="Beletsky A.V."/>
            <person name="Kulichevskaya I.S."/>
            <person name="Mardanov A.V."/>
            <person name="Dedysh S.N."/>
        </authorList>
    </citation>
    <scope>NUCLEOTIDE SEQUENCE [LARGE SCALE GENOMIC DNA]</scope>
    <source>
        <strain evidence="3">SP5</strain>
    </source>
</reference>
<dbReference type="OrthoDB" id="245331at2"/>
<name>A0A225DMJ2_9BACT</name>
<accession>A0A225DMJ2</accession>
<gene>
    <name evidence="2" type="ORF">FRUB_07796</name>
</gene>
<comment type="caution">
    <text evidence="2">The sequence shown here is derived from an EMBL/GenBank/DDBJ whole genome shotgun (WGS) entry which is preliminary data.</text>
</comment>
<dbReference type="EMBL" id="NIDE01000014">
    <property type="protein sequence ID" value="OWK38676.1"/>
    <property type="molecule type" value="Genomic_DNA"/>
</dbReference>
<evidence type="ECO:0000313" key="3">
    <source>
        <dbReference type="Proteomes" id="UP000214646"/>
    </source>
</evidence>
<evidence type="ECO:0000313" key="2">
    <source>
        <dbReference type="EMBL" id="OWK38676.1"/>
    </source>
</evidence>
<feature type="signal peptide" evidence="1">
    <location>
        <begin position="1"/>
        <end position="26"/>
    </location>
</feature>
<keyword evidence="3" id="KW-1185">Reference proteome</keyword>
<evidence type="ECO:0008006" key="4">
    <source>
        <dbReference type="Google" id="ProtNLM"/>
    </source>
</evidence>
<evidence type="ECO:0000256" key="1">
    <source>
        <dbReference type="SAM" id="SignalP"/>
    </source>
</evidence>
<sequence length="576" mass="61467">MTRPSIRGRLAAALVFALGVVPVARAADPAAEVLRLVPPDTAVCFVARDLRTHVKEIGQSPFVASLLESAVGKPFAQSPELQKLKGLEQFFVAQFGLTPQQLRDDIFGDAVVFAYRPGPADKPGDETGLVLIRAGKPDALDKLVGKLNDFQRATGEVKSAREKTHAGQTYTERVKSAGASEYYWLRDGILAYSAQEQAIRGVIEQAAASGAKEGRVAAAMTALGVNDKFAVCWFDPRAFDGELRAKTEAAKTDDERAVLAHIRTLWAAADGLALYAHPGRGLELGLVAAFDRTRVPAGVRDLLLQPRGTSALWGVVPPDALAAAGGRVNLPKMFDAIEAFQPAGRKTGPRAAIEQHFGPLIGRDKLPVVLTALGPDWIAWAAPPATKASDWVPESAFVLKLTAEGKSAADVAASVRQAIEFAAQVARVQHNKTHADQIDLAEEDQGGVVVKYLTGDQVFAPGVRPAYAIKDGYLIVATTPDVIRRFVAPKGAVAPAAPAPVVRVAAKQLREYIGRHGKTVAKTLAALGGKPVEETDRDLTNLFAALELFDKVELHHSADGGKIRFVVSIDFVKPLK</sequence>
<proteinExistence type="predicted"/>
<dbReference type="AlphaFoldDB" id="A0A225DMJ2"/>
<dbReference type="RefSeq" id="WP_088258419.1">
    <property type="nucleotide sequence ID" value="NZ_NIDE01000014.1"/>
</dbReference>
<organism evidence="2 3">
    <name type="scientific">Fimbriiglobus ruber</name>
    <dbReference type="NCBI Taxonomy" id="1908690"/>
    <lineage>
        <taxon>Bacteria</taxon>
        <taxon>Pseudomonadati</taxon>
        <taxon>Planctomycetota</taxon>
        <taxon>Planctomycetia</taxon>
        <taxon>Gemmatales</taxon>
        <taxon>Gemmataceae</taxon>
        <taxon>Fimbriiglobus</taxon>
    </lineage>
</organism>
<feature type="chain" id="PRO_5013370617" description="DUF3352 domain-containing protein" evidence="1">
    <location>
        <begin position="27"/>
        <end position="576"/>
    </location>
</feature>
<keyword evidence="1" id="KW-0732">Signal</keyword>